<dbReference type="GO" id="GO:0005576">
    <property type="term" value="C:extracellular region"/>
    <property type="evidence" value="ECO:0007669"/>
    <property type="project" value="UniProtKB-SubCell"/>
</dbReference>
<gene>
    <name evidence="12" type="ORF">AMK59_7277</name>
</gene>
<accession>A0A0T6AZ73</accession>
<dbReference type="PRINTS" id="PR00722">
    <property type="entry name" value="CHYMOTRYPSIN"/>
</dbReference>
<comment type="subcellular location">
    <subcellularLocation>
        <location evidence="9">Secreted</location>
    </subcellularLocation>
</comment>
<dbReference type="EMBL" id="LJIG01022469">
    <property type="protein sequence ID" value="KRT80412.1"/>
    <property type="molecule type" value="Genomic_DNA"/>
</dbReference>
<dbReference type="InterPro" id="IPR018114">
    <property type="entry name" value="TRYPSIN_HIS"/>
</dbReference>
<dbReference type="Gene3D" id="3.30.1640.30">
    <property type="match status" value="1"/>
</dbReference>
<evidence type="ECO:0000256" key="6">
    <source>
        <dbReference type="ARBA" id="ARBA00023180"/>
    </source>
</evidence>
<proteinExistence type="inferred from homology"/>
<evidence type="ECO:0000256" key="9">
    <source>
        <dbReference type="RuleBase" id="RU366078"/>
    </source>
</evidence>
<keyword evidence="4 8" id="KW-0720">Serine protease</keyword>
<dbReference type="EC" id="3.4.21.-" evidence="8"/>
<dbReference type="SMART" id="SM00020">
    <property type="entry name" value="Tryp_SPc"/>
    <property type="match status" value="1"/>
</dbReference>
<keyword evidence="13" id="KW-1185">Reference proteome</keyword>
<comment type="caution">
    <text evidence="12">The sequence shown here is derived from an EMBL/GenBank/DDBJ whole genome shotgun (WGS) entry which is preliminary data.</text>
</comment>
<comment type="similarity">
    <text evidence="7 9">Belongs to the peptidase S1 family. CLIP subfamily.</text>
</comment>
<dbReference type="FunFam" id="2.40.10.10:FF:000028">
    <property type="entry name" value="Serine protease easter"/>
    <property type="match status" value="1"/>
</dbReference>
<evidence type="ECO:0000259" key="11">
    <source>
        <dbReference type="PROSITE" id="PS51888"/>
    </source>
</evidence>
<name>A0A0T6AZ73_9SCAR</name>
<organism evidence="12 13">
    <name type="scientific">Oryctes borbonicus</name>
    <dbReference type="NCBI Taxonomy" id="1629725"/>
    <lineage>
        <taxon>Eukaryota</taxon>
        <taxon>Metazoa</taxon>
        <taxon>Ecdysozoa</taxon>
        <taxon>Arthropoda</taxon>
        <taxon>Hexapoda</taxon>
        <taxon>Insecta</taxon>
        <taxon>Pterygota</taxon>
        <taxon>Neoptera</taxon>
        <taxon>Endopterygota</taxon>
        <taxon>Coleoptera</taxon>
        <taxon>Polyphaga</taxon>
        <taxon>Scarabaeiformia</taxon>
        <taxon>Scarabaeidae</taxon>
        <taxon>Dynastinae</taxon>
        <taxon>Oryctes</taxon>
    </lineage>
</organism>
<feature type="domain" description="Peptidase S1" evidence="10">
    <location>
        <begin position="99"/>
        <end position="348"/>
    </location>
</feature>
<dbReference type="PROSITE" id="PS51888">
    <property type="entry name" value="CLIP"/>
    <property type="match status" value="1"/>
</dbReference>
<dbReference type="PROSITE" id="PS50240">
    <property type="entry name" value="TRYPSIN_DOM"/>
    <property type="match status" value="1"/>
</dbReference>
<dbReference type="SMART" id="SM00680">
    <property type="entry name" value="CLIP"/>
    <property type="match status" value="1"/>
</dbReference>
<evidence type="ECO:0000256" key="7">
    <source>
        <dbReference type="ARBA" id="ARBA00024195"/>
    </source>
</evidence>
<dbReference type="Gene3D" id="2.40.10.10">
    <property type="entry name" value="Trypsin-like serine proteases"/>
    <property type="match status" value="2"/>
</dbReference>
<evidence type="ECO:0000256" key="1">
    <source>
        <dbReference type="ARBA" id="ARBA00022670"/>
    </source>
</evidence>
<dbReference type="Proteomes" id="UP000051574">
    <property type="component" value="Unassembled WGS sequence"/>
</dbReference>
<dbReference type="PROSITE" id="PS00134">
    <property type="entry name" value="TRYPSIN_HIS"/>
    <property type="match status" value="1"/>
</dbReference>
<dbReference type="InterPro" id="IPR009003">
    <property type="entry name" value="Peptidase_S1_PA"/>
</dbReference>
<evidence type="ECO:0000259" key="10">
    <source>
        <dbReference type="PROSITE" id="PS50240"/>
    </source>
</evidence>
<dbReference type="GO" id="GO:0004252">
    <property type="term" value="F:serine-type endopeptidase activity"/>
    <property type="evidence" value="ECO:0007669"/>
    <property type="project" value="UniProtKB-UniRule"/>
</dbReference>
<dbReference type="FunFam" id="2.40.10.10:FF:000002">
    <property type="entry name" value="Transmembrane protease serine"/>
    <property type="match status" value="1"/>
</dbReference>
<evidence type="ECO:0000313" key="13">
    <source>
        <dbReference type="Proteomes" id="UP000051574"/>
    </source>
</evidence>
<dbReference type="GO" id="GO:0006508">
    <property type="term" value="P:proteolysis"/>
    <property type="evidence" value="ECO:0007669"/>
    <property type="project" value="UniProtKB-KW"/>
</dbReference>
<protein>
    <recommendedName>
        <fullName evidence="9">CLIP domain-containing serine protease</fullName>
        <ecNumber evidence="8">3.4.21.-</ecNumber>
    </recommendedName>
</protein>
<keyword evidence="5" id="KW-1015">Disulfide bond</keyword>
<keyword evidence="2 9" id="KW-0732">Signal</keyword>
<evidence type="ECO:0000313" key="12">
    <source>
        <dbReference type="EMBL" id="KRT80412.1"/>
    </source>
</evidence>
<keyword evidence="6" id="KW-0325">Glycoprotein</keyword>
<dbReference type="InterPro" id="IPR022700">
    <property type="entry name" value="CLIP"/>
</dbReference>
<dbReference type="InterPro" id="IPR033116">
    <property type="entry name" value="TRYPSIN_SER"/>
</dbReference>
<dbReference type="InterPro" id="IPR043504">
    <property type="entry name" value="Peptidase_S1_PA_chymotrypsin"/>
</dbReference>
<sequence>MWFAVVILFVMNIYTAIGQRSCTTPNGELALCVSLQSCNIFYDYILAPNRNAEIDSYLVASKCGVDSKGYPLVCCGSDTKFQPTLPDRTKCGYQEDFKVLGGEDTDLSEFPWLTLLQQTTTFGVKKWACGGSLISTRYVLTAAHCSGTNKLTLARLGEWNLDTTEDCIGSGPYKACSEPPQDIAVEQVIPHPEYVRNRQGVFNDISLVRLARAAVFNQFVQPICLPLPQERSPIGTRVFVAGWGAVSVRQSYSSVKQKLKVPIVELQICANVFGKVNDKMVCAGGEKGKDSCKGDSGGPLIATISGGNQQFYIEGIVSYGLTACGTEGSPAIYTRVTDFLDWIRQTVKP</sequence>
<dbReference type="InterPro" id="IPR038565">
    <property type="entry name" value="CLIP_sf"/>
</dbReference>
<dbReference type="InterPro" id="IPR051487">
    <property type="entry name" value="Ser/Thr_Proteases_Immune/Dev"/>
</dbReference>
<evidence type="ECO:0000256" key="5">
    <source>
        <dbReference type="ARBA" id="ARBA00023157"/>
    </source>
</evidence>
<reference evidence="12 13" key="1">
    <citation type="submission" date="2015-09" db="EMBL/GenBank/DDBJ databases">
        <title>Draft genome of the scarab beetle Oryctes borbonicus.</title>
        <authorList>
            <person name="Meyer J.M."/>
            <person name="Markov G.V."/>
            <person name="Baskaran P."/>
            <person name="Herrmann M."/>
            <person name="Sommer R.J."/>
            <person name="Roedelsperger C."/>
        </authorList>
    </citation>
    <scope>NUCLEOTIDE SEQUENCE [LARGE SCALE GENOMIC DNA]</scope>
    <source>
        <strain evidence="12">OB123</strain>
        <tissue evidence="12">Whole animal</tissue>
    </source>
</reference>
<dbReference type="PANTHER" id="PTHR24256">
    <property type="entry name" value="TRYPTASE-RELATED"/>
    <property type="match status" value="1"/>
</dbReference>
<keyword evidence="1 8" id="KW-0645">Protease</keyword>
<keyword evidence="9" id="KW-0964">Secreted</keyword>
<dbReference type="AlphaFoldDB" id="A0A0T6AZ73"/>
<comment type="domain">
    <text evidence="9">The clip domain consists of 35-55 residues which are 'knitted' together usually by 3 conserved disulfide bonds forming a clip-like compact structure.</text>
</comment>
<dbReference type="OrthoDB" id="8114044at2759"/>
<keyword evidence="3 8" id="KW-0378">Hydrolase</keyword>
<evidence type="ECO:0000256" key="4">
    <source>
        <dbReference type="ARBA" id="ARBA00022825"/>
    </source>
</evidence>
<evidence type="ECO:0000256" key="3">
    <source>
        <dbReference type="ARBA" id="ARBA00022801"/>
    </source>
</evidence>
<dbReference type="Pfam" id="PF12032">
    <property type="entry name" value="CLIP"/>
    <property type="match status" value="1"/>
</dbReference>
<dbReference type="CDD" id="cd00190">
    <property type="entry name" value="Tryp_SPc"/>
    <property type="match status" value="1"/>
</dbReference>
<dbReference type="InterPro" id="IPR001254">
    <property type="entry name" value="Trypsin_dom"/>
</dbReference>
<dbReference type="PROSITE" id="PS00135">
    <property type="entry name" value="TRYPSIN_SER"/>
    <property type="match status" value="1"/>
</dbReference>
<dbReference type="Pfam" id="PF00089">
    <property type="entry name" value="Trypsin"/>
    <property type="match status" value="1"/>
</dbReference>
<feature type="chain" id="PRO_5023975436" description="CLIP domain-containing serine protease" evidence="9">
    <location>
        <begin position="19"/>
        <end position="349"/>
    </location>
</feature>
<evidence type="ECO:0000256" key="8">
    <source>
        <dbReference type="RuleBase" id="RU363034"/>
    </source>
</evidence>
<feature type="domain" description="Clip" evidence="11">
    <location>
        <begin position="21"/>
        <end position="75"/>
    </location>
</feature>
<evidence type="ECO:0000256" key="2">
    <source>
        <dbReference type="ARBA" id="ARBA00022729"/>
    </source>
</evidence>
<feature type="signal peptide" evidence="9">
    <location>
        <begin position="1"/>
        <end position="18"/>
    </location>
</feature>
<dbReference type="InterPro" id="IPR001314">
    <property type="entry name" value="Peptidase_S1A"/>
</dbReference>
<dbReference type="SUPFAM" id="SSF50494">
    <property type="entry name" value="Trypsin-like serine proteases"/>
    <property type="match status" value="1"/>
</dbReference>